<organism evidence="2">
    <name type="scientific">freshwater metagenome</name>
    <dbReference type="NCBI Taxonomy" id="449393"/>
    <lineage>
        <taxon>unclassified sequences</taxon>
        <taxon>metagenomes</taxon>
        <taxon>ecological metagenomes</taxon>
    </lineage>
</organism>
<gene>
    <name evidence="2" type="ORF">UFOPK2001_00501</name>
</gene>
<protein>
    <submittedName>
        <fullName evidence="2">Unannotated protein</fullName>
    </submittedName>
</protein>
<name>A0A6J6J1K2_9ZZZZ</name>
<dbReference type="AlphaFoldDB" id="A0A6J6J1K2"/>
<dbReference type="SUPFAM" id="SSF54909">
    <property type="entry name" value="Dimeric alpha+beta barrel"/>
    <property type="match status" value="1"/>
</dbReference>
<feature type="domain" description="YCII-related" evidence="1">
    <location>
        <begin position="1"/>
        <end position="96"/>
    </location>
</feature>
<dbReference type="Gene3D" id="3.30.70.1060">
    <property type="entry name" value="Dimeric alpha+beta barrel"/>
    <property type="match status" value="1"/>
</dbReference>
<dbReference type="Pfam" id="PF03795">
    <property type="entry name" value="YCII"/>
    <property type="match status" value="1"/>
</dbReference>
<dbReference type="InterPro" id="IPR011008">
    <property type="entry name" value="Dimeric_a/b-barrel"/>
</dbReference>
<evidence type="ECO:0000313" key="2">
    <source>
        <dbReference type="EMBL" id="CAB4630730.1"/>
    </source>
</evidence>
<accession>A0A6J6J1K2</accession>
<evidence type="ECO:0000259" key="1">
    <source>
        <dbReference type="Pfam" id="PF03795"/>
    </source>
</evidence>
<proteinExistence type="predicted"/>
<reference evidence="2" key="1">
    <citation type="submission" date="2020-05" db="EMBL/GenBank/DDBJ databases">
        <authorList>
            <person name="Chiriac C."/>
            <person name="Salcher M."/>
            <person name="Ghai R."/>
            <person name="Kavagutti S V."/>
        </authorList>
    </citation>
    <scope>NUCLEOTIDE SEQUENCE</scope>
</reference>
<dbReference type="InterPro" id="IPR005545">
    <property type="entry name" value="YCII"/>
</dbReference>
<dbReference type="EMBL" id="CAEZVN010000034">
    <property type="protein sequence ID" value="CAB4630730.1"/>
    <property type="molecule type" value="Genomic_DNA"/>
</dbReference>
<sequence length="108" mass="11784">MKFLIFVIDDNNAIAGPDEMAHIDAFNEMLEANGHWITAGGIHHGTQATVLDNRNDAGLVSAGSLYNEKEHYSGFWLINAADQDEALALAAAGSKACNRKVELRPYLR</sequence>